<organism evidence="2 3">
    <name type="scientific">Penicillium coprophilum</name>
    <dbReference type="NCBI Taxonomy" id="36646"/>
    <lineage>
        <taxon>Eukaryota</taxon>
        <taxon>Fungi</taxon>
        <taxon>Dikarya</taxon>
        <taxon>Ascomycota</taxon>
        <taxon>Pezizomycotina</taxon>
        <taxon>Eurotiomycetes</taxon>
        <taxon>Eurotiomycetidae</taxon>
        <taxon>Eurotiales</taxon>
        <taxon>Aspergillaceae</taxon>
        <taxon>Penicillium</taxon>
    </lineage>
</organism>
<dbReference type="EMBL" id="MDDG01000007">
    <property type="protein sequence ID" value="OQE38897.1"/>
    <property type="molecule type" value="Genomic_DNA"/>
</dbReference>
<proteinExistence type="predicted"/>
<feature type="region of interest" description="Disordered" evidence="1">
    <location>
        <begin position="1"/>
        <end position="25"/>
    </location>
</feature>
<reference evidence="3" key="1">
    <citation type="journal article" date="2017" name="Nat. Microbiol.">
        <title>Global analysis of biosynthetic gene clusters reveals vast potential of secondary metabolite production in Penicillium species.</title>
        <authorList>
            <person name="Nielsen J.C."/>
            <person name="Grijseels S."/>
            <person name="Prigent S."/>
            <person name="Ji B."/>
            <person name="Dainat J."/>
            <person name="Nielsen K.F."/>
            <person name="Frisvad J.C."/>
            <person name="Workman M."/>
            <person name="Nielsen J."/>
        </authorList>
    </citation>
    <scope>NUCLEOTIDE SEQUENCE [LARGE SCALE GENOMIC DNA]</scope>
    <source>
        <strain evidence="3">IBT 31321</strain>
    </source>
</reference>
<evidence type="ECO:0000313" key="3">
    <source>
        <dbReference type="Proteomes" id="UP000191500"/>
    </source>
</evidence>
<dbReference type="Proteomes" id="UP000191500">
    <property type="component" value="Unassembled WGS sequence"/>
</dbReference>
<dbReference type="AlphaFoldDB" id="A0A1V6UKF0"/>
<accession>A0A1V6UKF0</accession>
<evidence type="ECO:0000256" key="1">
    <source>
        <dbReference type="SAM" id="MobiDB-lite"/>
    </source>
</evidence>
<name>A0A1V6UKF0_9EURO</name>
<comment type="caution">
    <text evidence="2">The sequence shown here is derived from an EMBL/GenBank/DDBJ whole genome shotgun (WGS) entry which is preliminary data.</text>
</comment>
<protein>
    <submittedName>
        <fullName evidence="2">Uncharacterized protein</fullName>
    </submittedName>
</protein>
<sequence>MNRINIQHQASHQLNSSYRDPTSSQSSHWVTVDFTKIDGRTRPNSGESMMRLMAEQCRSGVASITSMPQHHKQKSCLSLPVEGGPELVQVHILRRAAEIADRHWEEIVAGKETLDTKRILGDSPWWARNKVNGDEYVPN</sequence>
<evidence type="ECO:0000313" key="2">
    <source>
        <dbReference type="EMBL" id="OQE38897.1"/>
    </source>
</evidence>
<keyword evidence="3" id="KW-1185">Reference proteome</keyword>
<gene>
    <name evidence="2" type="ORF">PENCOP_c007G02093</name>
</gene>